<evidence type="ECO:0000313" key="1">
    <source>
        <dbReference type="EMBL" id="KKL14410.1"/>
    </source>
</evidence>
<organism evidence="1">
    <name type="scientific">marine sediment metagenome</name>
    <dbReference type="NCBI Taxonomy" id="412755"/>
    <lineage>
        <taxon>unclassified sequences</taxon>
        <taxon>metagenomes</taxon>
        <taxon>ecological metagenomes</taxon>
    </lineage>
</organism>
<accession>A0A0F9AYB7</accession>
<dbReference type="AlphaFoldDB" id="A0A0F9AYB7"/>
<reference evidence="1" key="1">
    <citation type="journal article" date="2015" name="Nature">
        <title>Complex archaea that bridge the gap between prokaryotes and eukaryotes.</title>
        <authorList>
            <person name="Spang A."/>
            <person name="Saw J.H."/>
            <person name="Jorgensen S.L."/>
            <person name="Zaremba-Niedzwiedzka K."/>
            <person name="Martijn J."/>
            <person name="Lind A.E."/>
            <person name="van Eijk R."/>
            <person name="Schleper C."/>
            <person name="Guy L."/>
            <person name="Ettema T.J."/>
        </authorList>
    </citation>
    <scope>NUCLEOTIDE SEQUENCE</scope>
</reference>
<protein>
    <submittedName>
        <fullName evidence="1">Uncharacterized protein</fullName>
    </submittedName>
</protein>
<gene>
    <name evidence="1" type="ORF">LCGC14_2515940</name>
</gene>
<proteinExistence type="predicted"/>
<name>A0A0F9AYB7_9ZZZZ</name>
<feature type="non-terminal residue" evidence="1">
    <location>
        <position position="1"/>
    </location>
</feature>
<dbReference type="EMBL" id="LAZR01040470">
    <property type="protein sequence ID" value="KKL14410.1"/>
    <property type="molecule type" value="Genomic_DNA"/>
</dbReference>
<comment type="caution">
    <text evidence="1">The sequence shown here is derived from an EMBL/GenBank/DDBJ whole genome shotgun (WGS) entry which is preliminary data.</text>
</comment>
<sequence length="58" mass="6741">WLSEKMNTIDGVIFSVDIDKLNKEKLHKLDWDEVSWWVYEGVIPPDTIAVEPLIEEGV</sequence>